<dbReference type="EMBL" id="BARS01007036">
    <property type="protein sequence ID" value="GAF77357.1"/>
    <property type="molecule type" value="Genomic_DNA"/>
</dbReference>
<reference evidence="5" key="1">
    <citation type="journal article" date="2014" name="Front. Microbiol.">
        <title>High frequency of phylogenetically diverse reductive dehalogenase-homologous genes in deep subseafloor sedimentary metagenomes.</title>
        <authorList>
            <person name="Kawai M."/>
            <person name="Futagami T."/>
            <person name="Toyoda A."/>
            <person name="Takaki Y."/>
            <person name="Nishi S."/>
            <person name="Hori S."/>
            <person name="Arai W."/>
            <person name="Tsubouchi T."/>
            <person name="Morono Y."/>
            <person name="Uchiyama I."/>
            <person name="Ito T."/>
            <person name="Fujiyama A."/>
            <person name="Inagaki F."/>
            <person name="Takami H."/>
        </authorList>
    </citation>
    <scope>NUCLEOTIDE SEQUENCE</scope>
    <source>
        <strain evidence="5">Expedition CK06-06</strain>
    </source>
</reference>
<organism evidence="5">
    <name type="scientific">marine sediment metagenome</name>
    <dbReference type="NCBI Taxonomy" id="412755"/>
    <lineage>
        <taxon>unclassified sequences</taxon>
        <taxon>metagenomes</taxon>
        <taxon>ecological metagenomes</taxon>
    </lineage>
</organism>
<evidence type="ECO:0000313" key="5">
    <source>
        <dbReference type="EMBL" id="GAF77357.1"/>
    </source>
</evidence>
<name>X0SNA3_9ZZZZ</name>
<evidence type="ECO:0000256" key="1">
    <source>
        <dbReference type="ARBA" id="ARBA00022448"/>
    </source>
</evidence>
<protein>
    <recommendedName>
        <fullName evidence="4">Oligopeptide/dipeptide ABC transporter C-terminal domain-containing protein</fullName>
    </recommendedName>
</protein>
<dbReference type="NCBIfam" id="TIGR01727">
    <property type="entry name" value="oligo_HPY"/>
    <property type="match status" value="1"/>
</dbReference>
<dbReference type="InterPro" id="IPR013563">
    <property type="entry name" value="Oligopep_ABC_C"/>
</dbReference>
<dbReference type="InterPro" id="IPR027417">
    <property type="entry name" value="P-loop_NTPase"/>
</dbReference>
<evidence type="ECO:0000256" key="3">
    <source>
        <dbReference type="ARBA" id="ARBA00022840"/>
    </source>
</evidence>
<comment type="caution">
    <text evidence="5">The sequence shown here is derived from an EMBL/GenBank/DDBJ whole genome shotgun (WGS) entry which is preliminary data.</text>
</comment>
<dbReference type="PANTHER" id="PTHR43067:SF3">
    <property type="entry name" value="MALTOSE ABC TRANSPORTER, ATP-BINDING PROTEIN"/>
    <property type="match status" value="1"/>
</dbReference>
<evidence type="ECO:0000259" key="4">
    <source>
        <dbReference type="Pfam" id="PF08352"/>
    </source>
</evidence>
<evidence type="ECO:0000256" key="2">
    <source>
        <dbReference type="ARBA" id="ARBA00022741"/>
    </source>
</evidence>
<dbReference type="GO" id="GO:0015833">
    <property type="term" value="P:peptide transport"/>
    <property type="evidence" value="ECO:0007669"/>
    <property type="project" value="InterPro"/>
</dbReference>
<keyword evidence="1" id="KW-0813">Transport</keyword>
<dbReference type="PANTHER" id="PTHR43067">
    <property type="entry name" value="OLIGOPEPTIDE/DIPEPTIDE ABC TRANSPORTER, ATPASE SUBUNIT"/>
    <property type="match status" value="1"/>
</dbReference>
<dbReference type="GO" id="GO:0005524">
    <property type="term" value="F:ATP binding"/>
    <property type="evidence" value="ECO:0007669"/>
    <property type="project" value="UniProtKB-KW"/>
</dbReference>
<feature type="non-terminal residue" evidence="5">
    <location>
        <position position="1"/>
    </location>
</feature>
<dbReference type="AlphaFoldDB" id="X0SNA3"/>
<keyword evidence="2" id="KW-0547">Nucleotide-binding</keyword>
<dbReference type="Pfam" id="PF08352">
    <property type="entry name" value="oligo_HPY"/>
    <property type="match status" value="1"/>
</dbReference>
<dbReference type="Gene3D" id="3.40.50.300">
    <property type="entry name" value="P-loop containing nucleotide triphosphate hydrolases"/>
    <property type="match status" value="1"/>
</dbReference>
<feature type="domain" description="Oligopeptide/dipeptide ABC transporter C-terminal" evidence="4">
    <location>
        <begin position="63"/>
        <end position="127"/>
    </location>
</feature>
<sequence length="153" mass="17145">PDLIIADEPTTSLDVITQADMLDLFIDLKNRINSSLLLISHDLGIVAQTCDHIFVMYNGKVLESGSVNELFKDHLHPYTEGLLESLPRIHGKFRKKLKAIPGMAPNPVNPPSGCRFHPRCQYVMDICRTLEPETVEMGDRRTVACHKINPPTS</sequence>
<gene>
    <name evidence="5" type="ORF">S01H1_13624</name>
</gene>
<keyword evidence="3" id="KW-0067">ATP-binding</keyword>
<dbReference type="SUPFAM" id="SSF52540">
    <property type="entry name" value="P-loop containing nucleoside triphosphate hydrolases"/>
    <property type="match status" value="1"/>
</dbReference>
<accession>X0SNA3</accession>
<proteinExistence type="predicted"/>